<sequence length="85" mass="9640">EKAPELSVEDWVLANVEDVELDDLHPSYTKEGYYTVRGLDAYTTYLDAGDSVYVITYDLNGAEEIAYLQTYEMMVNSFVLLTTTP</sequence>
<organism evidence="1 2">
    <name type="scientific">Candidatus Uhrbacteria bacterium GW2011_GWD2_52_7</name>
    <dbReference type="NCBI Taxonomy" id="1618989"/>
    <lineage>
        <taxon>Bacteria</taxon>
        <taxon>Candidatus Uhriibacteriota</taxon>
    </lineage>
</organism>
<dbReference type="AlphaFoldDB" id="A0A0G1ZJS9"/>
<gene>
    <name evidence="1" type="ORF">UY72_C0077G0001</name>
</gene>
<accession>A0A0G1ZJS9</accession>
<dbReference type="Proteomes" id="UP000034846">
    <property type="component" value="Unassembled WGS sequence"/>
</dbReference>
<comment type="caution">
    <text evidence="1">The sequence shown here is derived from an EMBL/GenBank/DDBJ whole genome shotgun (WGS) entry which is preliminary data.</text>
</comment>
<evidence type="ECO:0000313" key="2">
    <source>
        <dbReference type="Proteomes" id="UP000034846"/>
    </source>
</evidence>
<name>A0A0G1ZJS9_9BACT</name>
<dbReference type="EMBL" id="LCRD01000077">
    <property type="protein sequence ID" value="KKW28282.1"/>
    <property type="molecule type" value="Genomic_DNA"/>
</dbReference>
<proteinExistence type="predicted"/>
<feature type="non-terminal residue" evidence="1">
    <location>
        <position position="1"/>
    </location>
</feature>
<protein>
    <submittedName>
        <fullName evidence="1">Uncharacterized protein</fullName>
    </submittedName>
</protein>
<reference evidence="1 2" key="1">
    <citation type="journal article" date="2015" name="Nature">
        <title>rRNA introns, odd ribosomes, and small enigmatic genomes across a large radiation of phyla.</title>
        <authorList>
            <person name="Brown C.T."/>
            <person name="Hug L.A."/>
            <person name="Thomas B.C."/>
            <person name="Sharon I."/>
            <person name="Castelle C.J."/>
            <person name="Singh A."/>
            <person name="Wilkins M.J."/>
            <person name="Williams K.H."/>
            <person name="Banfield J.F."/>
        </authorList>
    </citation>
    <scope>NUCLEOTIDE SEQUENCE [LARGE SCALE GENOMIC DNA]</scope>
</reference>
<evidence type="ECO:0000313" key="1">
    <source>
        <dbReference type="EMBL" id="KKW28282.1"/>
    </source>
</evidence>